<dbReference type="InterPro" id="IPR027417">
    <property type="entry name" value="P-loop_NTPase"/>
</dbReference>
<dbReference type="GO" id="GO:0005524">
    <property type="term" value="F:ATP binding"/>
    <property type="evidence" value="ECO:0007669"/>
    <property type="project" value="InterPro"/>
</dbReference>
<dbReference type="InterPro" id="IPR045572">
    <property type="entry name" value="RE_endonuc_C"/>
</dbReference>
<dbReference type="OrthoDB" id="9804145at2"/>
<evidence type="ECO:0000313" key="4">
    <source>
        <dbReference type="Proteomes" id="UP000005632"/>
    </source>
</evidence>
<dbReference type="REBASE" id="45545">
    <property type="entry name" value="SspGrORF2865P"/>
</dbReference>
<evidence type="ECO:0000259" key="2">
    <source>
        <dbReference type="Pfam" id="PF19778"/>
    </source>
</evidence>
<dbReference type="Pfam" id="PF04851">
    <property type="entry name" value="ResIII"/>
    <property type="match status" value="1"/>
</dbReference>
<dbReference type="STRING" id="158190.SpiGrapes_2866"/>
<dbReference type="GO" id="GO:0003677">
    <property type="term" value="F:DNA binding"/>
    <property type="evidence" value="ECO:0007669"/>
    <property type="project" value="InterPro"/>
</dbReference>
<keyword evidence="3" id="KW-0540">Nuclease</keyword>
<feature type="domain" description="Type III restriction enzyme C-terminal endonuclease" evidence="2">
    <location>
        <begin position="893"/>
        <end position="1001"/>
    </location>
</feature>
<sequence>MKLKFKQQPYQADATMAVVRCFEGQGKGIRKEIVGRDVLDNGLFGAELTRVEEIFSNKKLEITDADILRNVQVIQKEQGLKTSNRLDGLNFTIEMETGTGKTYVYTKTMFELNKQYGWNKFIIMVPSVAIREGVHKSLEITTDHFQEIYGKKIRFSIYNTKNKSNLINIKTFANTSNIEVIIMNYQAFATTSQESRKIYQKLDTLQSERPIDIIKRARPILIIDEPQRFGDKAEKIFTAREFNQLFTLRYSATHKRDFNKIYRLDAIDAYNQKLVKKISVKGIEVVGNSGTNSYLFLDRIQISTSKYPVAYVELEVKQANGIQKKIRQIKERDDLYVYSNELKQYKGFVVKEINGRTNTVSFTNGITLSVGQTTGDVDEEHVRRIQIRETIRSHIEKERLMYQKGIKVLSLFFIDEVAKYRDYSSPDEKGLYAKVFEEEYRQAVSQLNLFEPEYNEYLSSHSVEEIHKGYFSIDKKGHFIDSKEKRGELGSDDESAYDLIMKNKEKLLDLKEPTRFIFSHSALREGWDNPNVFQICTLKHSQSEISKRQEIGRGLRICVNSQGERMDASVLDSEFFDINKLTVVASESYDSFAKALQSEIVASLSERPVVITSEVLKHRVLHNEKGEIFVFDDMASMDLIIDMKNKGYLDENYHITEALIQDIEKKTYSVPSKFKGFESSVAEFMTEVYTTANFKAAENENENNIHEAVLKPNDNFAKEEFQELWKRIKVKTVYEVDFESQELVDKCIRAIESNLSVKKILINITSGEQDDKIDEASLKSGQSMHKEKSITERAESLLGDVKYDLVAEIAKETNLTRKTIVKILQGLQPGTFHNFKVNPESFIQGVSNLINNEKAATLINNIVYSKIDKTYDDSIFTINNFNGSLAKNILEVKKHIYNYVKTDSKVERQFATDLECEEVLVYAKLPSGPNGFKIPTPLGNYNPDWAIVFNTDKFKYVYFIAETKGSMETLQLKEIEQKKISYAKKHFEALGHADIKYDVIDSYQALRDKIMN</sequence>
<keyword evidence="3" id="KW-0378">Hydrolase</keyword>
<evidence type="ECO:0000259" key="1">
    <source>
        <dbReference type="Pfam" id="PF04851"/>
    </source>
</evidence>
<dbReference type="InterPro" id="IPR006935">
    <property type="entry name" value="Helicase/UvrB_N"/>
</dbReference>
<gene>
    <name evidence="3" type="ordered locus">SpiGrapes_2866</name>
</gene>
<dbReference type="Gene3D" id="3.40.50.300">
    <property type="entry name" value="P-loop containing nucleotide triphosphate hydrolases"/>
    <property type="match status" value="2"/>
</dbReference>
<dbReference type="SUPFAM" id="SSF52540">
    <property type="entry name" value="P-loop containing nucleoside triphosphate hydrolases"/>
    <property type="match status" value="2"/>
</dbReference>
<name>G8QX34_SPHPG</name>
<dbReference type="HOGENOM" id="CLU_011799_0_0_12"/>
<dbReference type="Pfam" id="PF19778">
    <property type="entry name" value="RE_endonuc"/>
    <property type="match status" value="1"/>
</dbReference>
<dbReference type="KEGG" id="sgp:SpiGrapes_2866"/>
<reference evidence="3 4" key="1">
    <citation type="submission" date="2011-11" db="EMBL/GenBank/DDBJ databases">
        <title>Complete sequence of Spirochaeta sp. grapes.</title>
        <authorList>
            <consortium name="US DOE Joint Genome Institute"/>
            <person name="Lucas S."/>
            <person name="Han J."/>
            <person name="Lapidus A."/>
            <person name="Cheng J.-F."/>
            <person name="Goodwin L."/>
            <person name="Pitluck S."/>
            <person name="Peters L."/>
            <person name="Ovchinnikova G."/>
            <person name="Munk A.C."/>
            <person name="Detter J.C."/>
            <person name="Han C."/>
            <person name="Tapia R."/>
            <person name="Land M."/>
            <person name="Hauser L."/>
            <person name="Kyrpides N."/>
            <person name="Ivanova N."/>
            <person name="Pagani I."/>
            <person name="Ritalahtilisa K."/>
            <person name="Loeffler F."/>
            <person name="Woyke T."/>
        </authorList>
    </citation>
    <scope>NUCLEOTIDE SEQUENCE [LARGE SCALE GENOMIC DNA]</scope>
    <source>
        <strain evidence="4">ATCC BAA-1885 / DSM 22778 / Grapes</strain>
    </source>
</reference>
<dbReference type="EMBL" id="CP003155">
    <property type="protein sequence ID" value="AEV30619.1"/>
    <property type="molecule type" value="Genomic_DNA"/>
</dbReference>
<dbReference type="GO" id="GO:0015668">
    <property type="term" value="F:type III site-specific deoxyribonuclease activity"/>
    <property type="evidence" value="ECO:0007669"/>
    <property type="project" value="InterPro"/>
</dbReference>
<keyword evidence="4" id="KW-1185">Reference proteome</keyword>
<dbReference type="AlphaFoldDB" id="G8QX34"/>
<feature type="domain" description="Helicase/UvrB N-terminal" evidence="1">
    <location>
        <begin position="89"/>
        <end position="256"/>
    </location>
</feature>
<evidence type="ECO:0000313" key="3">
    <source>
        <dbReference type="EMBL" id="AEV30619.1"/>
    </source>
</evidence>
<dbReference type="eggNOG" id="COG3587">
    <property type="taxonomic scope" value="Bacteria"/>
</dbReference>
<keyword evidence="3" id="KW-0255">Endonuclease</keyword>
<proteinExistence type="predicted"/>
<accession>G8QX34</accession>
<protein>
    <submittedName>
        <fullName evidence="3">Restriction endonuclease</fullName>
    </submittedName>
</protein>
<organism evidence="3 4">
    <name type="scientific">Sphaerochaeta pleomorpha (strain ATCC BAA-1885 / DSM 22778 / Grapes)</name>
    <dbReference type="NCBI Taxonomy" id="158190"/>
    <lineage>
        <taxon>Bacteria</taxon>
        <taxon>Pseudomonadati</taxon>
        <taxon>Spirochaetota</taxon>
        <taxon>Spirochaetia</taxon>
        <taxon>Spirochaetales</taxon>
        <taxon>Sphaerochaetaceae</taxon>
        <taxon>Sphaerochaeta</taxon>
    </lineage>
</organism>
<dbReference type="Proteomes" id="UP000005632">
    <property type="component" value="Chromosome"/>
</dbReference>